<protein>
    <recommendedName>
        <fullName evidence="1">non-specific serine/threonine protein kinase</fullName>
        <ecNumber evidence="1">2.7.11.1</ecNumber>
    </recommendedName>
</protein>
<feature type="compositionally biased region" description="Low complexity" evidence="8">
    <location>
        <begin position="389"/>
        <end position="402"/>
    </location>
</feature>
<evidence type="ECO:0000256" key="1">
    <source>
        <dbReference type="ARBA" id="ARBA00012513"/>
    </source>
</evidence>
<evidence type="ECO:0000256" key="2">
    <source>
        <dbReference type="ARBA" id="ARBA00022527"/>
    </source>
</evidence>
<evidence type="ECO:0000259" key="9">
    <source>
        <dbReference type="PROSITE" id="PS50011"/>
    </source>
</evidence>
<dbReference type="SUPFAM" id="SSF56112">
    <property type="entry name" value="Protein kinase-like (PK-like)"/>
    <property type="match status" value="1"/>
</dbReference>
<gene>
    <name evidence="10" type="ORF">C8046_10285</name>
</gene>
<dbReference type="Pfam" id="PF00069">
    <property type="entry name" value="Pkinase"/>
    <property type="match status" value="1"/>
</dbReference>
<evidence type="ECO:0000313" key="10">
    <source>
        <dbReference type="EMBL" id="PWD50982.1"/>
    </source>
</evidence>
<dbReference type="OrthoDB" id="9762169at2"/>
<sequence length="520" mass="52559">MPEIPGVDLGEVIGRGGNAVVYAGVQRAVQRPVAVKIDSRAVSQERNQRRFVREATAAGRISSHPHVVSLIDAGTTSDDHPYLVMELCERGSLADLLRRDGALPAVDALDIGIAVTGALAAAHEAGILHRDVKPGNILIDAYGTPRLSDFGLAARQILGDEAFSATLEALTPAYAPPEVFTGGVPTTRSDVWSMGATVYAMLVGGAPRRRPDGGSLPLTEIVASLPERLPAPDVPGADVVMPVLWRATAYDAANRHASAAELRSDLQRVRALLGPSTGHVGGPEVTVVTAPPAALELSLRGSPVAASTAHGAVAPGAVASGAVASGAAASRRPRRWLPIALAASALVLGGTVGSLATRAGLDGAAGAGAAESSSSAEPGATPVSGTASDATPDATPVAETPEAPAPPVDACWGGLVVIGGNVSADPRSCTEPHRWESYATGYLDGTTESARVDDVAADPAVVAACTLEALGTYLGAPADPAAWRLDVVPPSEAAFLAGDRGFSCIVAPVDGAERTSSILG</sequence>
<feature type="domain" description="Protein kinase" evidence="9">
    <location>
        <begin position="7"/>
        <end position="273"/>
    </location>
</feature>
<dbReference type="InterPro" id="IPR017441">
    <property type="entry name" value="Protein_kinase_ATP_BS"/>
</dbReference>
<evidence type="ECO:0000256" key="3">
    <source>
        <dbReference type="ARBA" id="ARBA00022679"/>
    </source>
</evidence>
<organism evidence="10 11">
    <name type="scientific">Serinibacter arcticus</name>
    <dbReference type="NCBI Taxonomy" id="1655435"/>
    <lineage>
        <taxon>Bacteria</taxon>
        <taxon>Bacillati</taxon>
        <taxon>Actinomycetota</taxon>
        <taxon>Actinomycetes</taxon>
        <taxon>Micrococcales</taxon>
        <taxon>Beutenbergiaceae</taxon>
        <taxon>Serinibacter</taxon>
    </lineage>
</organism>
<dbReference type="InterPro" id="IPR008271">
    <property type="entry name" value="Ser/Thr_kinase_AS"/>
</dbReference>
<reference evidence="10 11" key="1">
    <citation type="submission" date="2018-03" db="EMBL/GenBank/DDBJ databases">
        <title>Genome assembly of novel Miniimonas species PCH200.</title>
        <authorList>
            <person name="Thakur V."/>
            <person name="Kumar V."/>
            <person name="Singh D."/>
        </authorList>
    </citation>
    <scope>NUCLEOTIDE SEQUENCE [LARGE SCALE GENOMIC DNA]</scope>
    <source>
        <strain evidence="10 11">PCH200</strain>
    </source>
</reference>
<dbReference type="PROSITE" id="PS50011">
    <property type="entry name" value="PROTEIN_KINASE_DOM"/>
    <property type="match status" value="1"/>
</dbReference>
<dbReference type="PANTHER" id="PTHR43289:SF6">
    <property type="entry name" value="SERINE_THREONINE-PROTEIN KINASE NEKL-3"/>
    <property type="match status" value="1"/>
</dbReference>
<keyword evidence="2" id="KW-0723">Serine/threonine-protein kinase</keyword>
<dbReference type="InterPro" id="IPR011009">
    <property type="entry name" value="Kinase-like_dom_sf"/>
</dbReference>
<name>A0A2U1ZVN2_9MICO</name>
<dbReference type="EC" id="2.7.11.1" evidence="1"/>
<feature type="binding site" evidence="7">
    <location>
        <position position="36"/>
    </location>
    <ligand>
        <name>ATP</name>
        <dbReference type="ChEBI" id="CHEBI:30616"/>
    </ligand>
</feature>
<dbReference type="PANTHER" id="PTHR43289">
    <property type="entry name" value="MITOGEN-ACTIVATED PROTEIN KINASE KINASE KINASE 20-RELATED"/>
    <property type="match status" value="1"/>
</dbReference>
<accession>A0A2U1ZVN2</accession>
<keyword evidence="5 10" id="KW-0418">Kinase</keyword>
<evidence type="ECO:0000256" key="6">
    <source>
        <dbReference type="ARBA" id="ARBA00022840"/>
    </source>
</evidence>
<keyword evidence="6 7" id="KW-0067">ATP-binding</keyword>
<comment type="caution">
    <text evidence="10">The sequence shown here is derived from an EMBL/GenBank/DDBJ whole genome shotgun (WGS) entry which is preliminary data.</text>
</comment>
<evidence type="ECO:0000256" key="4">
    <source>
        <dbReference type="ARBA" id="ARBA00022741"/>
    </source>
</evidence>
<dbReference type="Gene3D" id="1.10.510.10">
    <property type="entry name" value="Transferase(Phosphotransferase) domain 1"/>
    <property type="match status" value="1"/>
</dbReference>
<dbReference type="Proteomes" id="UP000245166">
    <property type="component" value="Unassembled WGS sequence"/>
</dbReference>
<feature type="compositionally biased region" description="Low complexity" evidence="8">
    <location>
        <begin position="367"/>
        <end position="380"/>
    </location>
</feature>
<keyword evidence="3" id="KW-0808">Transferase</keyword>
<dbReference type="SMART" id="SM00220">
    <property type="entry name" value="S_TKc"/>
    <property type="match status" value="1"/>
</dbReference>
<dbReference type="AlphaFoldDB" id="A0A2U1ZVN2"/>
<dbReference type="RefSeq" id="WP_109229364.1">
    <property type="nucleotide sequence ID" value="NZ_PYHR01000002.1"/>
</dbReference>
<dbReference type="GO" id="GO:0004674">
    <property type="term" value="F:protein serine/threonine kinase activity"/>
    <property type="evidence" value="ECO:0007669"/>
    <property type="project" value="UniProtKB-KW"/>
</dbReference>
<evidence type="ECO:0000256" key="7">
    <source>
        <dbReference type="PROSITE-ProRule" id="PRU10141"/>
    </source>
</evidence>
<evidence type="ECO:0000256" key="8">
    <source>
        <dbReference type="SAM" id="MobiDB-lite"/>
    </source>
</evidence>
<feature type="region of interest" description="Disordered" evidence="8">
    <location>
        <begin position="365"/>
        <end position="405"/>
    </location>
</feature>
<dbReference type="GO" id="GO:0005524">
    <property type="term" value="F:ATP binding"/>
    <property type="evidence" value="ECO:0007669"/>
    <property type="project" value="UniProtKB-UniRule"/>
</dbReference>
<dbReference type="PROSITE" id="PS00108">
    <property type="entry name" value="PROTEIN_KINASE_ST"/>
    <property type="match status" value="1"/>
</dbReference>
<keyword evidence="11" id="KW-1185">Reference proteome</keyword>
<keyword evidence="4 7" id="KW-0547">Nucleotide-binding</keyword>
<dbReference type="InterPro" id="IPR000719">
    <property type="entry name" value="Prot_kinase_dom"/>
</dbReference>
<evidence type="ECO:0000313" key="11">
    <source>
        <dbReference type="Proteomes" id="UP000245166"/>
    </source>
</evidence>
<proteinExistence type="predicted"/>
<dbReference type="EMBL" id="PYHR01000002">
    <property type="protein sequence ID" value="PWD50982.1"/>
    <property type="molecule type" value="Genomic_DNA"/>
</dbReference>
<evidence type="ECO:0000256" key="5">
    <source>
        <dbReference type="ARBA" id="ARBA00022777"/>
    </source>
</evidence>
<dbReference type="CDD" id="cd14014">
    <property type="entry name" value="STKc_PknB_like"/>
    <property type="match status" value="1"/>
</dbReference>
<dbReference type="PROSITE" id="PS00107">
    <property type="entry name" value="PROTEIN_KINASE_ATP"/>
    <property type="match status" value="1"/>
</dbReference>